<comment type="similarity">
    <text evidence="1">Belongs to the peptidase S1 family.</text>
</comment>
<name>A0A2H4S751_CORMI</name>
<evidence type="ECO:0000313" key="6">
    <source>
        <dbReference type="EMBL" id="ATY58912.1"/>
    </source>
</evidence>
<keyword evidence="2" id="KW-1015">Disulfide bond</keyword>
<evidence type="ECO:0000256" key="4">
    <source>
        <dbReference type="SAM" id="SignalP"/>
    </source>
</evidence>
<evidence type="ECO:0000256" key="2">
    <source>
        <dbReference type="ARBA" id="ARBA00023157"/>
    </source>
</evidence>
<dbReference type="OrthoDB" id="6380398at2759"/>
<dbReference type="PANTHER" id="PTHR24276:SF98">
    <property type="entry name" value="FI18310P1-RELATED"/>
    <property type="match status" value="1"/>
</dbReference>
<dbReference type="Pfam" id="PF00089">
    <property type="entry name" value="Trypsin"/>
    <property type="match status" value="1"/>
</dbReference>
<dbReference type="VEuPathDB" id="FungiDB:A9K55_002411"/>
<keyword evidence="3" id="KW-0378">Hydrolase</keyword>
<accession>A0A2H4S751</accession>
<dbReference type="PRINTS" id="PR00722">
    <property type="entry name" value="CHYMOTRYPSIN"/>
</dbReference>
<dbReference type="SUPFAM" id="SSF50494">
    <property type="entry name" value="Trypsin-like serine proteases"/>
    <property type="match status" value="1"/>
</dbReference>
<dbReference type="SMART" id="SM00020">
    <property type="entry name" value="Tryp_SPc"/>
    <property type="match status" value="1"/>
</dbReference>
<feature type="chain" id="PRO_5014185734" evidence="4">
    <location>
        <begin position="19"/>
        <end position="366"/>
    </location>
</feature>
<dbReference type="InterPro" id="IPR001254">
    <property type="entry name" value="Trypsin_dom"/>
</dbReference>
<sequence length="366" mass="38313">MKATVAITLTAGLPVALASAILNPRVIGPDEPTDRYKFVVSIQDSKKAHSCGGMLLDSTTVLTASHCFRNTTDAGFVVAGKTNLEGTGGVTVKISTLQRPLHKPYNYQPASAKDRMSDIGIIKLATPIEKSDNIEYASLPTSDAVPDGSGELTAVGCTTLSWTGTKGDAVFTVANRAEVLLEQQPISTCESSPLGDTSTLICAGKPGKTVCSGDSGGPLIDSKTGAVVGLTSISKRNDDGSSCTGAGLFTRVGSYLDFINENLGERGFTDGDNQRVKDEAKLAVLRPGLLASCKKHFQVKYSACMNEATRAFIAGKDADKSKVYDQEVAKCKAIHAMGSACDGCVREAKLDSTAETIIQCSEAGKN</sequence>
<dbReference type="InterPro" id="IPR009003">
    <property type="entry name" value="Peptidase_S1_PA"/>
</dbReference>
<dbReference type="VEuPathDB" id="FungiDB:CCM_05038"/>
<feature type="signal peptide" evidence="4">
    <location>
        <begin position="1"/>
        <end position="18"/>
    </location>
</feature>
<feature type="domain" description="Peptidase S1" evidence="5">
    <location>
        <begin position="26"/>
        <end position="264"/>
    </location>
</feature>
<dbReference type="InterPro" id="IPR050430">
    <property type="entry name" value="Peptidase_S1"/>
</dbReference>
<dbReference type="PANTHER" id="PTHR24276">
    <property type="entry name" value="POLYSERASE-RELATED"/>
    <property type="match status" value="1"/>
</dbReference>
<dbReference type="InterPro" id="IPR001314">
    <property type="entry name" value="Peptidase_S1A"/>
</dbReference>
<dbReference type="Gene3D" id="2.40.10.10">
    <property type="entry name" value="Trypsin-like serine proteases"/>
    <property type="match status" value="1"/>
</dbReference>
<evidence type="ECO:0000313" key="7">
    <source>
        <dbReference type="Proteomes" id="UP000323067"/>
    </source>
</evidence>
<keyword evidence="3" id="KW-0720">Serine protease</keyword>
<protein>
    <submittedName>
        <fullName evidence="6">Serine cysteine trypsin</fullName>
    </submittedName>
</protein>
<dbReference type="AlphaFoldDB" id="A0A2H4S751"/>
<dbReference type="PROSITE" id="PS50240">
    <property type="entry name" value="TRYPSIN_DOM"/>
    <property type="match status" value="1"/>
</dbReference>
<evidence type="ECO:0000256" key="3">
    <source>
        <dbReference type="RuleBase" id="RU363034"/>
    </source>
</evidence>
<reference evidence="6 7" key="1">
    <citation type="journal article" date="2017" name="BMC Genomics">
        <title>Chromosome level assembly and secondary metabolite potential of the parasitic fungus Cordyceps militaris.</title>
        <authorList>
            <person name="Kramer G.J."/>
            <person name="Nodwell J.R."/>
        </authorList>
    </citation>
    <scope>NUCLEOTIDE SEQUENCE [LARGE SCALE GENOMIC DNA]</scope>
    <source>
        <strain evidence="6 7">ATCC 34164</strain>
    </source>
</reference>
<dbReference type="GO" id="GO:0004252">
    <property type="term" value="F:serine-type endopeptidase activity"/>
    <property type="evidence" value="ECO:0007669"/>
    <property type="project" value="InterPro"/>
</dbReference>
<proteinExistence type="inferred from homology"/>
<dbReference type="Proteomes" id="UP000323067">
    <property type="component" value="Chromosome iv"/>
</dbReference>
<dbReference type="EMBL" id="CP023322">
    <property type="protein sequence ID" value="ATY58912.1"/>
    <property type="molecule type" value="Genomic_DNA"/>
</dbReference>
<evidence type="ECO:0000256" key="1">
    <source>
        <dbReference type="ARBA" id="ARBA00007664"/>
    </source>
</evidence>
<dbReference type="InterPro" id="IPR018114">
    <property type="entry name" value="TRYPSIN_HIS"/>
</dbReference>
<evidence type="ECO:0000259" key="5">
    <source>
        <dbReference type="PROSITE" id="PS50240"/>
    </source>
</evidence>
<dbReference type="PROSITE" id="PS00135">
    <property type="entry name" value="TRYPSIN_SER"/>
    <property type="match status" value="1"/>
</dbReference>
<dbReference type="CDD" id="cd00190">
    <property type="entry name" value="Tryp_SPc"/>
    <property type="match status" value="1"/>
</dbReference>
<dbReference type="InterPro" id="IPR043504">
    <property type="entry name" value="Peptidase_S1_PA_chymotrypsin"/>
</dbReference>
<gene>
    <name evidence="6" type="ORF">A9K55_002411</name>
</gene>
<dbReference type="GO" id="GO:0006508">
    <property type="term" value="P:proteolysis"/>
    <property type="evidence" value="ECO:0007669"/>
    <property type="project" value="UniProtKB-KW"/>
</dbReference>
<keyword evidence="4" id="KW-0732">Signal</keyword>
<organism evidence="6 7">
    <name type="scientific">Cordyceps militaris</name>
    <name type="common">Caterpillar fungus</name>
    <name type="synonym">Clavaria militaris</name>
    <dbReference type="NCBI Taxonomy" id="73501"/>
    <lineage>
        <taxon>Eukaryota</taxon>
        <taxon>Fungi</taxon>
        <taxon>Dikarya</taxon>
        <taxon>Ascomycota</taxon>
        <taxon>Pezizomycotina</taxon>
        <taxon>Sordariomycetes</taxon>
        <taxon>Hypocreomycetidae</taxon>
        <taxon>Hypocreales</taxon>
        <taxon>Cordycipitaceae</taxon>
        <taxon>Cordyceps</taxon>
    </lineage>
</organism>
<keyword evidence="3" id="KW-0645">Protease</keyword>
<dbReference type="PROSITE" id="PS00134">
    <property type="entry name" value="TRYPSIN_HIS"/>
    <property type="match status" value="1"/>
</dbReference>
<dbReference type="InterPro" id="IPR033116">
    <property type="entry name" value="TRYPSIN_SER"/>
</dbReference>